<dbReference type="EMBL" id="JAGQLG010000100">
    <property type="protein sequence ID" value="MCA9382285.1"/>
    <property type="molecule type" value="Genomic_DNA"/>
</dbReference>
<evidence type="ECO:0000259" key="1">
    <source>
        <dbReference type="SMART" id="SM00842"/>
    </source>
</evidence>
<sequence length="409" mass="45611">MKLPFLNGKKKDENWYSEDLIALDIGTEFVKTVVFNLTGDKVNVLSYKKVRQQPDAMKGAMIINLRNVVENCNLALKDALAEIPESSPKHMVLGIAGELVQGITIAANMKRENPDFPITKVEIDEVIDKVKEKAFQNALDDVAEKTGMDPNQLEEIDTVINDTYIDGFRVGDPIGFKGTEIKFKIFTTFAPSIHASSLRSLADQLGFEIINIVAEPYAIARSIYGAKDDSFSSIIVDIGGGTTDVAIVQRGGVVGTEMFSFGGRVFTRRLEHSLNLDYNNAEKMKLRYSKKELDETNLKKVRELIAMDSSVWIDGFELALSEFEDVNVYPAEILLCGGGSLLGEIKEEIISHPWLKVLPFNRFPRISYLQPGKLDSINDQTGEPRDPADIAPFALARYTLDLSRQEQHE</sequence>
<reference evidence="2" key="2">
    <citation type="journal article" date="2021" name="Microbiome">
        <title>Successional dynamics and alternative stable states in a saline activated sludge microbial community over 9 years.</title>
        <authorList>
            <person name="Wang Y."/>
            <person name="Ye J."/>
            <person name="Ju F."/>
            <person name="Liu L."/>
            <person name="Boyd J.A."/>
            <person name="Deng Y."/>
            <person name="Parks D.H."/>
            <person name="Jiang X."/>
            <person name="Yin X."/>
            <person name="Woodcroft B.J."/>
            <person name="Tyson G.W."/>
            <person name="Hugenholtz P."/>
            <person name="Polz M.F."/>
            <person name="Zhang T."/>
        </authorList>
    </citation>
    <scope>NUCLEOTIDE SEQUENCE</scope>
    <source>
        <strain evidence="2">HKST-UBA10</strain>
    </source>
</reference>
<evidence type="ECO:0000313" key="2">
    <source>
        <dbReference type="EMBL" id="MCA9382285.1"/>
    </source>
</evidence>
<dbReference type="GO" id="GO:0051301">
    <property type="term" value="P:cell division"/>
    <property type="evidence" value="ECO:0007669"/>
    <property type="project" value="InterPro"/>
</dbReference>
<dbReference type="Pfam" id="PF14450">
    <property type="entry name" value="FtsA"/>
    <property type="match status" value="1"/>
</dbReference>
<evidence type="ECO:0000313" key="3">
    <source>
        <dbReference type="Proteomes" id="UP000782843"/>
    </source>
</evidence>
<accession>A0A955L3J6</accession>
<dbReference type="PANTHER" id="PTHR32432">
    <property type="entry name" value="CELL DIVISION PROTEIN FTSA-RELATED"/>
    <property type="match status" value="1"/>
</dbReference>
<comment type="caution">
    <text evidence="2">The sequence shown here is derived from an EMBL/GenBank/DDBJ whole genome shotgun (WGS) entry which is preliminary data.</text>
</comment>
<gene>
    <name evidence="2" type="ORF">KC660_02655</name>
</gene>
<dbReference type="SUPFAM" id="SSF53067">
    <property type="entry name" value="Actin-like ATPase domain"/>
    <property type="match status" value="2"/>
</dbReference>
<dbReference type="Gene3D" id="3.30.420.40">
    <property type="match status" value="2"/>
</dbReference>
<name>A0A955L3J6_9BACT</name>
<reference evidence="2" key="1">
    <citation type="submission" date="2020-04" db="EMBL/GenBank/DDBJ databases">
        <authorList>
            <person name="Zhang T."/>
        </authorList>
    </citation>
    <scope>NUCLEOTIDE SEQUENCE</scope>
    <source>
        <strain evidence="2">HKST-UBA10</strain>
    </source>
</reference>
<dbReference type="InterPro" id="IPR003494">
    <property type="entry name" value="SHS2_FtsA"/>
</dbReference>
<protein>
    <submittedName>
        <fullName evidence="2">Rod shape-determining protein</fullName>
    </submittedName>
</protein>
<dbReference type="InterPro" id="IPR043129">
    <property type="entry name" value="ATPase_NBD"/>
</dbReference>
<proteinExistence type="predicted"/>
<dbReference type="Proteomes" id="UP000782843">
    <property type="component" value="Unassembled WGS sequence"/>
</dbReference>
<dbReference type="InterPro" id="IPR050696">
    <property type="entry name" value="FtsA/MreB"/>
</dbReference>
<dbReference type="AlphaFoldDB" id="A0A955L3J6"/>
<dbReference type="SMART" id="SM00842">
    <property type="entry name" value="FtsA"/>
    <property type="match status" value="1"/>
</dbReference>
<organism evidence="2 3">
    <name type="scientific">Candidatus Dojkabacteria bacterium</name>
    <dbReference type="NCBI Taxonomy" id="2099670"/>
    <lineage>
        <taxon>Bacteria</taxon>
        <taxon>Candidatus Dojkabacteria</taxon>
    </lineage>
</organism>
<feature type="domain" description="SHS2" evidence="1">
    <location>
        <begin position="20"/>
        <end position="223"/>
    </location>
</feature>